<dbReference type="EMBL" id="AECZ01000047">
    <property type="protein sequence ID" value="EFL49363.1"/>
    <property type="molecule type" value="Genomic_DNA"/>
</dbReference>
<dbReference type="Proteomes" id="UP000006250">
    <property type="component" value="Unassembled WGS sequence"/>
</dbReference>
<keyword evidence="4" id="KW-1185">Reference proteome</keyword>
<keyword evidence="1" id="KW-0238">DNA-binding</keyword>
<protein>
    <submittedName>
        <fullName evidence="3">Plasmid maintenance system antidote protein, XRE family</fullName>
    </submittedName>
</protein>
<dbReference type="InterPro" id="IPR010982">
    <property type="entry name" value="Lambda_DNA-bd_dom_sf"/>
</dbReference>
<evidence type="ECO:0000313" key="3">
    <source>
        <dbReference type="EMBL" id="EFL49363.1"/>
    </source>
</evidence>
<reference evidence="3 4" key="1">
    <citation type="submission" date="2010-08" db="EMBL/GenBank/DDBJ databases">
        <title>The draft genome of Desulfovibrio fructosovorans JJ.</title>
        <authorList>
            <consortium name="US DOE Joint Genome Institute (JGI-PGF)"/>
            <person name="Lucas S."/>
            <person name="Copeland A."/>
            <person name="Lapidus A."/>
            <person name="Cheng J.-F."/>
            <person name="Bruce D."/>
            <person name="Goodwin L."/>
            <person name="Pitluck S."/>
            <person name="Land M.L."/>
            <person name="Hauser L."/>
            <person name="Chang Y.-J."/>
            <person name="Jeffries C."/>
            <person name="Wall J.D."/>
            <person name="Stahl D.A."/>
            <person name="Arkin A.P."/>
            <person name="Dehal P."/>
            <person name="Stolyar S.M."/>
            <person name="Hazen T.C."/>
            <person name="Woyke T.J."/>
        </authorList>
    </citation>
    <scope>NUCLEOTIDE SEQUENCE [LARGE SCALE GENOMIC DNA]</scope>
    <source>
        <strain evidence="3 4">JJ</strain>
    </source>
</reference>
<dbReference type="InterPro" id="IPR001387">
    <property type="entry name" value="Cro/C1-type_HTH"/>
</dbReference>
<proteinExistence type="predicted"/>
<name>E1K205_SOLFR</name>
<dbReference type="CDD" id="cd00093">
    <property type="entry name" value="HTH_XRE"/>
    <property type="match status" value="1"/>
</dbReference>
<evidence type="ECO:0000256" key="1">
    <source>
        <dbReference type="ARBA" id="ARBA00023125"/>
    </source>
</evidence>
<dbReference type="PANTHER" id="PTHR36924">
    <property type="entry name" value="ANTITOXIN HIGA-1"/>
    <property type="match status" value="1"/>
</dbReference>
<dbReference type="InterPro" id="IPR013430">
    <property type="entry name" value="Toxin_antidote_HigA"/>
</dbReference>
<accession>E1K205</accession>
<dbReference type="Pfam" id="PF01381">
    <property type="entry name" value="HTH_3"/>
    <property type="match status" value="1"/>
</dbReference>
<feature type="domain" description="HTH cro/C1-type" evidence="2">
    <location>
        <begin position="24"/>
        <end position="71"/>
    </location>
</feature>
<dbReference type="PROSITE" id="PS50943">
    <property type="entry name" value="HTH_CROC1"/>
    <property type="match status" value="1"/>
</dbReference>
<sequence length="112" mass="12406">MDIEAKLPPIHPGEILYEDFMKPLGLSQNALSRRLGVPPVTVHKIIHGKRAITTETAFRLARFFGNTPGFWLNLQRDYEIEKAEDDLLPDRIAAEVRPLDAAASGGDASRIG</sequence>
<comment type="caution">
    <text evidence="3">The sequence shown here is derived from an EMBL/GenBank/DDBJ whole genome shotgun (WGS) entry which is preliminary data.</text>
</comment>
<dbReference type="eggNOG" id="COG3093">
    <property type="taxonomic scope" value="Bacteria"/>
</dbReference>
<dbReference type="SMART" id="SM00530">
    <property type="entry name" value="HTH_XRE"/>
    <property type="match status" value="1"/>
</dbReference>
<dbReference type="RefSeq" id="WP_005996779.1">
    <property type="nucleotide sequence ID" value="NZ_AECZ01000047.1"/>
</dbReference>
<dbReference type="NCBIfam" id="TIGR02607">
    <property type="entry name" value="antidote_HigA"/>
    <property type="match status" value="1"/>
</dbReference>
<dbReference type="GO" id="GO:0003677">
    <property type="term" value="F:DNA binding"/>
    <property type="evidence" value="ECO:0007669"/>
    <property type="project" value="UniProtKB-KW"/>
</dbReference>
<dbReference type="OrthoDB" id="9798100at2"/>
<evidence type="ECO:0000259" key="2">
    <source>
        <dbReference type="PROSITE" id="PS50943"/>
    </source>
</evidence>
<evidence type="ECO:0000313" key="4">
    <source>
        <dbReference type="Proteomes" id="UP000006250"/>
    </source>
</evidence>
<organism evidence="3 4">
    <name type="scientific">Solidesulfovibrio fructosivorans JJ]</name>
    <dbReference type="NCBI Taxonomy" id="596151"/>
    <lineage>
        <taxon>Bacteria</taxon>
        <taxon>Pseudomonadati</taxon>
        <taxon>Thermodesulfobacteriota</taxon>
        <taxon>Desulfovibrionia</taxon>
        <taxon>Desulfovibrionales</taxon>
        <taxon>Desulfovibrionaceae</taxon>
        <taxon>Solidesulfovibrio</taxon>
    </lineage>
</organism>
<dbReference type="Gene3D" id="1.10.260.40">
    <property type="entry name" value="lambda repressor-like DNA-binding domains"/>
    <property type="match status" value="1"/>
</dbReference>
<dbReference type="PANTHER" id="PTHR36924:SF1">
    <property type="entry name" value="ANTITOXIN HIGA-1"/>
    <property type="match status" value="1"/>
</dbReference>
<dbReference type="SUPFAM" id="SSF47413">
    <property type="entry name" value="lambda repressor-like DNA-binding domains"/>
    <property type="match status" value="1"/>
</dbReference>
<dbReference type="AlphaFoldDB" id="E1K205"/>
<gene>
    <name evidence="3" type="ORF">DesfrDRAFT_3905</name>
</gene>
<dbReference type="STRING" id="596151.DesfrDRAFT_3905"/>